<reference evidence="1 2" key="1">
    <citation type="submission" date="2019-07" db="EMBL/GenBank/DDBJ databases">
        <title>Whole genome shotgun sequence of Skermanella aerolata NBRC 106429.</title>
        <authorList>
            <person name="Hosoyama A."/>
            <person name="Uohara A."/>
            <person name="Ohji S."/>
            <person name="Ichikawa N."/>
        </authorList>
    </citation>
    <scope>NUCLEOTIDE SEQUENCE [LARGE SCALE GENOMIC DNA]</scope>
    <source>
        <strain evidence="1 2">NBRC 106429</strain>
    </source>
</reference>
<proteinExistence type="predicted"/>
<gene>
    <name evidence="1" type="ORF">SAE02_75090</name>
</gene>
<keyword evidence="2" id="KW-1185">Reference proteome</keyword>
<evidence type="ECO:0000313" key="2">
    <source>
        <dbReference type="Proteomes" id="UP000321523"/>
    </source>
</evidence>
<dbReference type="InterPro" id="IPR003489">
    <property type="entry name" value="RHF/RaiA"/>
</dbReference>
<evidence type="ECO:0008006" key="3">
    <source>
        <dbReference type="Google" id="ProtNLM"/>
    </source>
</evidence>
<dbReference type="AlphaFoldDB" id="A0A512E3N7"/>
<dbReference type="InterPro" id="IPR036567">
    <property type="entry name" value="RHF-like"/>
</dbReference>
<dbReference type="Pfam" id="PF02482">
    <property type="entry name" value="Ribosomal_S30AE"/>
    <property type="match status" value="1"/>
</dbReference>
<organism evidence="1 2">
    <name type="scientific">Skermanella aerolata</name>
    <dbReference type="NCBI Taxonomy" id="393310"/>
    <lineage>
        <taxon>Bacteria</taxon>
        <taxon>Pseudomonadati</taxon>
        <taxon>Pseudomonadota</taxon>
        <taxon>Alphaproteobacteria</taxon>
        <taxon>Rhodospirillales</taxon>
        <taxon>Azospirillaceae</taxon>
        <taxon>Skermanella</taxon>
    </lineage>
</organism>
<accession>A0A512E3N7</accession>
<dbReference type="RefSeq" id="WP_044437580.1">
    <property type="nucleotide sequence ID" value="NZ_BJYZ01000077.1"/>
</dbReference>
<dbReference type="EMBL" id="BJYZ01000077">
    <property type="protein sequence ID" value="GEO43361.1"/>
    <property type="molecule type" value="Genomic_DNA"/>
</dbReference>
<dbReference type="Gene3D" id="3.30.160.100">
    <property type="entry name" value="Ribosome hibernation promotion factor-like"/>
    <property type="match status" value="1"/>
</dbReference>
<dbReference type="OrthoDB" id="9782252at2"/>
<evidence type="ECO:0000313" key="1">
    <source>
        <dbReference type="EMBL" id="GEO43361.1"/>
    </source>
</evidence>
<sequence length="114" mass="12929">MAMSVHVNFHNMERCDKLENAIFQHAGKLKTLYGGATSCRVAVIASKHRENRFKVLDVVVDLSIPGKDFVARSRAEDEVCPNASIVVADAFKRTARRLRDHRSKQMAFRTRTMP</sequence>
<dbReference type="SUPFAM" id="SSF69754">
    <property type="entry name" value="Ribosome binding protein Y (YfiA homologue)"/>
    <property type="match status" value="1"/>
</dbReference>
<dbReference type="Proteomes" id="UP000321523">
    <property type="component" value="Unassembled WGS sequence"/>
</dbReference>
<protein>
    <recommendedName>
        <fullName evidence="3">30S ribosomal protein S30</fullName>
    </recommendedName>
</protein>
<name>A0A512E3N7_9PROT</name>
<comment type="caution">
    <text evidence="1">The sequence shown here is derived from an EMBL/GenBank/DDBJ whole genome shotgun (WGS) entry which is preliminary data.</text>
</comment>